<dbReference type="InterPro" id="IPR032308">
    <property type="entry name" value="TDBD"/>
</dbReference>
<feature type="compositionally biased region" description="Polar residues" evidence="7">
    <location>
        <begin position="587"/>
        <end position="604"/>
    </location>
</feature>
<feature type="domain" description="PHD-type" evidence="8">
    <location>
        <begin position="762"/>
        <end position="807"/>
    </location>
</feature>
<feature type="compositionally biased region" description="Polar residues" evidence="7">
    <location>
        <begin position="51"/>
        <end position="85"/>
    </location>
</feature>
<feature type="compositionally biased region" description="Basic and acidic residues" evidence="7">
    <location>
        <begin position="95"/>
        <end position="106"/>
    </location>
</feature>
<dbReference type="OrthoDB" id="429143at2759"/>
<accession>A0A9D5CIW8</accession>
<dbReference type="SUPFAM" id="SSF57903">
    <property type="entry name" value="FYVE/PHD zinc finger"/>
    <property type="match status" value="1"/>
</dbReference>
<evidence type="ECO:0000256" key="1">
    <source>
        <dbReference type="ARBA" id="ARBA00004123"/>
    </source>
</evidence>
<dbReference type="CDD" id="cd04301">
    <property type="entry name" value="NAT_SF"/>
    <property type="match status" value="1"/>
</dbReference>
<dbReference type="Proteomes" id="UP001085076">
    <property type="component" value="Miscellaneous, Linkage group lg05"/>
</dbReference>
<feature type="compositionally biased region" description="Low complexity" evidence="7">
    <location>
        <begin position="128"/>
        <end position="140"/>
    </location>
</feature>
<dbReference type="InterPro" id="IPR016181">
    <property type="entry name" value="Acyl_CoA_acyltransferase"/>
</dbReference>
<dbReference type="Gene3D" id="3.30.40.10">
    <property type="entry name" value="Zinc/RING finger domain, C3HC4 (zinc finger)"/>
    <property type="match status" value="1"/>
</dbReference>
<evidence type="ECO:0000256" key="2">
    <source>
        <dbReference type="ARBA" id="ARBA00022723"/>
    </source>
</evidence>
<feature type="region of interest" description="Disordered" evidence="7">
    <location>
        <begin position="51"/>
        <end position="147"/>
    </location>
</feature>
<dbReference type="InterPro" id="IPR013083">
    <property type="entry name" value="Znf_RING/FYVE/PHD"/>
</dbReference>
<evidence type="ECO:0000256" key="5">
    <source>
        <dbReference type="ARBA" id="ARBA00023242"/>
    </source>
</evidence>
<dbReference type="SMART" id="SM00249">
    <property type="entry name" value="PHD"/>
    <property type="match status" value="2"/>
</dbReference>
<feature type="domain" description="N-acetyltransferase" evidence="9">
    <location>
        <begin position="912"/>
        <end position="1053"/>
    </location>
</feature>
<dbReference type="PROSITE" id="PS50016">
    <property type="entry name" value="ZF_PHD_2"/>
    <property type="match status" value="1"/>
</dbReference>
<dbReference type="InterPro" id="IPR019787">
    <property type="entry name" value="Znf_PHD-finger"/>
</dbReference>
<keyword evidence="3 6" id="KW-0863">Zinc-finger</keyword>
<dbReference type="GO" id="GO:0016747">
    <property type="term" value="F:acyltransferase activity, transferring groups other than amino-acyl groups"/>
    <property type="evidence" value="ECO:0007669"/>
    <property type="project" value="InterPro"/>
</dbReference>
<dbReference type="CDD" id="cd15532">
    <property type="entry name" value="PHD2_CHD_II"/>
    <property type="match status" value="1"/>
</dbReference>
<organism evidence="10 11">
    <name type="scientific">Dioscorea zingiberensis</name>
    <dbReference type="NCBI Taxonomy" id="325984"/>
    <lineage>
        <taxon>Eukaryota</taxon>
        <taxon>Viridiplantae</taxon>
        <taxon>Streptophyta</taxon>
        <taxon>Embryophyta</taxon>
        <taxon>Tracheophyta</taxon>
        <taxon>Spermatophyta</taxon>
        <taxon>Magnoliopsida</taxon>
        <taxon>Liliopsida</taxon>
        <taxon>Dioscoreales</taxon>
        <taxon>Dioscoreaceae</taxon>
        <taxon>Dioscorea</taxon>
    </lineage>
</organism>
<evidence type="ECO:0000313" key="11">
    <source>
        <dbReference type="Proteomes" id="UP001085076"/>
    </source>
</evidence>
<dbReference type="EMBL" id="JAGGNH010000005">
    <property type="protein sequence ID" value="KAJ0973358.1"/>
    <property type="molecule type" value="Genomic_DNA"/>
</dbReference>
<dbReference type="Pfam" id="PF00628">
    <property type="entry name" value="PHD"/>
    <property type="match status" value="1"/>
</dbReference>
<evidence type="ECO:0000256" key="3">
    <source>
        <dbReference type="ARBA" id="ARBA00022771"/>
    </source>
</evidence>
<dbReference type="SUPFAM" id="SSF55729">
    <property type="entry name" value="Acyl-CoA N-acyltransferases (Nat)"/>
    <property type="match status" value="1"/>
</dbReference>
<evidence type="ECO:0000313" key="10">
    <source>
        <dbReference type="EMBL" id="KAJ0973358.1"/>
    </source>
</evidence>
<dbReference type="InterPro" id="IPR056511">
    <property type="entry name" value="IDM1_C"/>
</dbReference>
<evidence type="ECO:0000256" key="4">
    <source>
        <dbReference type="ARBA" id="ARBA00022833"/>
    </source>
</evidence>
<keyword evidence="5" id="KW-0539">Nucleus</keyword>
<reference evidence="10" key="2">
    <citation type="journal article" date="2022" name="Hortic Res">
        <title>The genome of Dioscorea zingiberensis sheds light on the biosynthesis, origin and evolution of the medicinally important diosgenin saponins.</title>
        <authorList>
            <person name="Li Y."/>
            <person name="Tan C."/>
            <person name="Li Z."/>
            <person name="Guo J."/>
            <person name="Li S."/>
            <person name="Chen X."/>
            <person name="Wang C."/>
            <person name="Dai X."/>
            <person name="Yang H."/>
            <person name="Song W."/>
            <person name="Hou L."/>
            <person name="Xu J."/>
            <person name="Tong Z."/>
            <person name="Xu A."/>
            <person name="Yuan X."/>
            <person name="Wang W."/>
            <person name="Yang Q."/>
            <person name="Chen L."/>
            <person name="Sun Z."/>
            <person name="Wang K."/>
            <person name="Pan B."/>
            <person name="Chen J."/>
            <person name="Bao Y."/>
            <person name="Liu F."/>
            <person name="Qi X."/>
            <person name="Gang D.R."/>
            <person name="Wen J."/>
            <person name="Li J."/>
        </authorList>
    </citation>
    <scope>NUCLEOTIDE SEQUENCE</scope>
    <source>
        <strain evidence="10">Dzin_1.0</strain>
    </source>
</reference>
<dbReference type="Pfam" id="PF23209">
    <property type="entry name" value="IDM1_C"/>
    <property type="match status" value="1"/>
</dbReference>
<gene>
    <name evidence="10" type="ORF">J5N97_021317</name>
</gene>
<dbReference type="GO" id="GO:0008270">
    <property type="term" value="F:zinc ion binding"/>
    <property type="evidence" value="ECO:0007669"/>
    <property type="project" value="UniProtKB-KW"/>
</dbReference>
<protein>
    <submittedName>
        <fullName evidence="10">Uncharacterized protein</fullName>
    </submittedName>
</protein>
<evidence type="ECO:0000259" key="9">
    <source>
        <dbReference type="PROSITE" id="PS51186"/>
    </source>
</evidence>
<keyword evidence="2" id="KW-0479">Metal-binding</keyword>
<dbReference type="PROSITE" id="PS51186">
    <property type="entry name" value="GNAT"/>
    <property type="match status" value="1"/>
</dbReference>
<keyword evidence="11" id="KW-1185">Reference proteome</keyword>
<dbReference type="InterPro" id="IPR000182">
    <property type="entry name" value="GNAT_dom"/>
</dbReference>
<comment type="subcellular location">
    <subcellularLocation>
        <location evidence="1">Nucleus</location>
    </subcellularLocation>
</comment>
<dbReference type="GO" id="GO:0006357">
    <property type="term" value="P:regulation of transcription by RNA polymerase II"/>
    <property type="evidence" value="ECO:0007669"/>
    <property type="project" value="TreeGrafter"/>
</dbReference>
<dbReference type="InterPro" id="IPR011011">
    <property type="entry name" value="Znf_FYVE_PHD"/>
</dbReference>
<dbReference type="PANTHER" id="PTHR46309:SF1">
    <property type="entry name" value="PHD FINGER PROTEIN 12"/>
    <property type="match status" value="1"/>
</dbReference>
<keyword evidence="4" id="KW-0862">Zinc</keyword>
<dbReference type="AlphaFoldDB" id="A0A9D5CIW8"/>
<dbReference type="Gene3D" id="3.40.630.30">
    <property type="match status" value="1"/>
</dbReference>
<dbReference type="Pfam" id="PF16135">
    <property type="entry name" value="TDBD"/>
    <property type="match status" value="1"/>
</dbReference>
<feature type="region of interest" description="Disordered" evidence="7">
    <location>
        <begin position="569"/>
        <end position="631"/>
    </location>
</feature>
<dbReference type="PANTHER" id="PTHR46309">
    <property type="entry name" value="PHD FINGER PROTEIN 12"/>
    <property type="match status" value="1"/>
</dbReference>
<evidence type="ECO:0000256" key="6">
    <source>
        <dbReference type="PROSITE-ProRule" id="PRU00146"/>
    </source>
</evidence>
<dbReference type="GO" id="GO:0005634">
    <property type="term" value="C:nucleus"/>
    <property type="evidence" value="ECO:0007669"/>
    <property type="project" value="UniProtKB-SubCell"/>
</dbReference>
<proteinExistence type="predicted"/>
<dbReference type="InterPro" id="IPR001965">
    <property type="entry name" value="Znf_PHD"/>
</dbReference>
<feature type="compositionally biased region" description="Basic residues" evidence="7">
    <location>
        <begin position="614"/>
        <end position="631"/>
    </location>
</feature>
<name>A0A9D5CIW8_9LILI</name>
<dbReference type="GO" id="GO:0003714">
    <property type="term" value="F:transcription corepressor activity"/>
    <property type="evidence" value="ECO:0007669"/>
    <property type="project" value="InterPro"/>
</dbReference>
<dbReference type="InterPro" id="IPR042163">
    <property type="entry name" value="PHF12"/>
</dbReference>
<evidence type="ECO:0000259" key="8">
    <source>
        <dbReference type="PROSITE" id="PS50016"/>
    </source>
</evidence>
<evidence type="ECO:0000256" key="7">
    <source>
        <dbReference type="SAM" id="MobiDB-lite"/>
    </source>
</evidence>
<sequence>MKFYWIFDGFVEFGDMEHLRMQHGSEFGNKSMNGQFLVLNLGTNTVGVGNSSTFHSNSTERLSNPNNSGNALTSSNSTEKQSSARRYTKRKGVARNKDDPDWIPEKKVRKSSISTSRTTKTELRPVVDDNPSSGSSGDGNAMPVSGSGTPPWHLVSLLHLFGWKVISRPGFDDHAYISPVGLTYFSFSKAFEMFLQGTSKYNRDKTFVTTPSGNNGGGFAPWVSIFDSQSVSQSGPASVAENHNKAIEPSVVSQEVNRQASLQRIDLRDKNVVEDGLLSNRSLDAGNGKDGNHGMHQDGRLLVGKSSTQIGSMHGPLESNLDMSRAFDKNLCVPAYGINSDAMKQMPATSVVESIICKTTEALTIERTGKMPECEFVEIMINNKNNEHSMLRDSESTAVRRLSHDAQFDIETMAEDRYLNSSNSLVRTVTRKIEKKPTGSKLHEKFCYSTSQGCSTGETKRMSRRNIGLKEKSRANVAALHSCVSQRGIRRSSRINGKHVNADNELNKKVGADDNSRIAANRAATKDQAETTITSSDVEVMETGPPVSGDMLLKQTSTDGIEIQNLKIHERRESCRSKSSKKAKASNSTRCSASTKDMKSQPSLTDKCHPSSATKRKADRGNGLKKKTKGRRCSLVVRRNGKGNHHEVNLSDTKFSILSWLIDSGTLTENEKAVYIREHRRGDTPMGNITRGGIWCHCCEKVVTPLEFEVHAGSNLHQPWDHIFLASGKTLMQCLNDAWEKEKRQRKPGYRTLGTNGEDHSDDTCGICADGGHLICCDGCPSTFHQECLMLKALPEGSWYCPYCRCSFCMVAEDGSYISNEVLTLLTCMQCGRKYHQECAWANDIQEMDSVLSCFCGKNCQKVAAQLSDILGITNPIEGGFSWTLLRRLDEDGGIFSQRPSLNMECNAKLSLALLVLNECFVPLMDQRTGVDKLSQAVYNCGSNFNRLNYGGFYTIVLEKDGEVITAATLRFHGTHLAEMPFIGTQPSHQRKGMCRRLLKAIEAMLSSLNIRKLIIPAIPDLLETWTKSFGFKLLEQSDKDEIMNLSMMIFAGTTLLQKTIHNTDANSRCNIWTNDIVNLVEGLNRGQDKQSNTDNQPSTLSADLFAILHPEIRGSF</sequence>
<comment type="caution">
    <text evidence="10">The sequence shown here is derived from an EMBL/GenBank/DDBJ whole genome shotgun (WGS) entry which is preliminary data.</text>
</comment>
<reference evidence="10" key="1">
    <citation type="submission" date="2021-03" db="EMBL/GenBank/DDBJ databases">
        <authorList>
            <person name="Li Z."/>
            <person name="Yang C."/>
        </authorList>
    </citation>
    <scope>NUCLEOTIDE SEQUENCE</scope>
    <source>
        <strain evidence="10">Dzin_1.0</strain>
        <tissue evidence="10">Leaf</tissue>
    </source>
</reference>